<reference evidence="3 4" key="1">
    <citation type="submission" date="2015-09" db="EMBL/GenBank/DDBJ databases">
        <authorList>
            <person name="Jackson K.R."/>
            <person name="Lunt B.L."/>
            <person name="Fisher J.N.B."/>
            <person name="Gardner A.V."/>
            <person name="Bailey M.E."/>
            <person name="Deus L.M."/>
            <person name="Earl A.S."/>
            <person name="Gibby P.D."/>
            <person name="Hartmann K.A."/>
            <person name="Liu J.E."/>
            <person name="Manci A.M."/>
            <person name="Nielsen D.A."/>
            <person name="Solomon M.B."/>
            <person name="Breakwell D.P."/>
            <person name="Burnett S.H."/>
            <person name="Grose J.H."/>
        </authorList>
    </citation>
    <scope>NUCLEOTIDE SEQUENCE [LARGE SCALE GENOMIC DNA]</scope>
    <source>
        <strain evidence="3 4">2789STDY5608636</strain>
    </source>
</reference>
<sequence length="124" mass="13881">MNTFSDRLREARVLRGYTQQALARVAGLSQSAIASYESGRRHSSRATRRLARALHVNLDWLETGNGPRDPRMATELHEPAPEAPALHPRDQFILDRLIHTYITACLEWPPEDDAMKKPAGKGGP</sequence>
<dbReference type="CDD" id="cd00093">
    <property type="entry name" value="HTH_XRE"/>
    <property type="match status" value="1"/>
</dbReference>
<dbReference type="SUPFAM" id="SSF47413">
    <property type="entry name" value="lambda repressor-like DNA-binding domains"/>
    <property type="match status" value="1"/>
</dbReference>
<evidence type="ECO:0000313" key="5">
    <source>
        <dbReference type="Proteomes" id="UP000092950"/>
    </source>
</evidence>
<dbReference type="GO" id="GO:0003677">
    <property type="term" value="F:DNA binding"/>
    <property type="evidence" value="ECO:0007669"/>
    <property type="project" value="InterPro"/>
</dbReference>
<reference evidence="2 5" key="2">
    <citation type="submission" date="2016-07" db="EMBL/GenBank/DDBJ databases">
        <title>Complete genome sequences of Bordetella pseudohinzii.</title>
        <authorList>
            <person name="Spilker T."/>
            <person name="Darrah R."/>
            <person name="LiPuma J.J."/>
        </authorList>
    </citation>
    <scope>NUCLEOTIDE SEQUENCE [LARGE SCALE GENOMIC DNA]</scope>
    <source>
        <strain evidence="2 5">HI4681</strain>
    </source>
</reference>
<dbReference type="KEGG" id="bpdz:BBN53_19240"/>
<dbReference type="OrthoDB" id="9034362at2"/>
<feature type="domain" description="HTH cro/C1-type" evidence="1">
    <location>
        <begin position="8"/>
        <end position="61"/>
    </location>
</feature>
<evidence type="ECO:0000259" key="1">
    <source>
        <dbReference type="PROSITE" id="PS50943"/>
    </source>
</evidence>
<dbReference type="SMART" id="SM00530">
    <property type="entry name" value="HTH_XRE"/>
    <property type="match status" value="1"/>
</dbReference>
<dbReference type="Proteomes" id="UP000092950">
    <property type="component" value="Chromosome"/>
</dbReference>
<protein>
    <submittedName>
        <fullName evidence="3">Anaerobic benzoate catabolism transcriptional regulator</fullName>
    </submittedName>
</protein>
<dbReference type="PANTHER" id="PTHR43236">
    <property type="entry name" value="ANTITOXIN HIGA1"/>
    <property type="match status" value="1"/>
</dbReference>
<dbReference type="PANTHER" id="PTHR43236:SF1">
    <property type="entry name" value="BLL7220 PROTEIN"/>
    <property type="match status" value="1"/>
</dbReference>
<proteinExistence type="predicted"/>
<keyword evidence="5" id="KW-1185">Reference proteome</keyword>
<dbReference type="EMBL" id="CYTV01000005">
    <property type="protein sequence ID" value="CUI77507.1"/>
    <property type="molecule type" value="Genomic_DNA"/>
</dbReference>
<gene>
    <name evidence="2" type="ORF">BBN53_19240</name>
    <name evidence="3" type="ORF">ERS370011_02155</name>
</gene>
<dbReference type="RefSeq" id="WP_068945298.1">
    <property type="nucleotide sequence ID" value="NZ_CAJGUP010000063.1"/>
</dbReference>
<dbReference type="Gene3D" id="1.10.260.40">
    <property type="entry name" value="lambda repressor-like DNA-binding domains"/>
    <property type="match status" value="1"/>
</dbReference>
<dbReference type="InterPro" id="IPR010982">
    <property type="entry name" value="Lambda_DNA-bd_dom_sf"/>
</dbReference>
<dbReference type="Pfam" id="PF01381">
    <property type="entry name" value="HTH_3"/>
    <property type="match status" value="1"/>
</dbReference>
<dbReference type="InterPro" id="IPR052345">
    <property type="entry name" value="Rad_response_metalloprotease"/>
</dbReference>
<name>A0A0M9I9J4_9BORD</name>
<organism evidence="3 4">
    <name type="scientific">Bordetella pseudohinzii</name>
    <dbReference type="NCBI Taxonomy" id="1331258"/>
    <lineage>
        <taxon>Bacteria</taxon>
        <taxon>Pseudomonadati</taxon>
        <taxon>Pseudomonadota</taxon>
        <taxon>Betaproteobacteria</taxon>
        <taxon>Burkholderiales</taxon>
        <taxon>Alcaligenaceae</taxon>
        <taxon>Bordetella</taxon>
    </lineage>
</organism>
<dbReference type="EMBL" id="CP016440">
    <property type="protein sequence ID" value="ANY17831.1"/>
    <property type="molecule type" value="Genomic_DNA"/>
</dbReference>
<accession>A0A0M9I9J4</accession>
<dbReference type="PROSITE" id="PS50943">
    <property type="entry name" value="HTH_CROC1"/>
    <property type="match status" value="1"/>
</dbReference>
<dbReference type="Proteomes" id="UP000053096">
    <property type="component" value="Unassembled WGS sequence"/>
</dbReference>
<dbReference type="InterPro" id="IPR001387">
    <property type="entry name" value="Cro/C1-type_HTH"/>
</dbReference>
<evidence type="ECO:0000313" key="4">
    <source>
        <dbReference type="Proteomes" id="UP000053096"/>
    </source>
</evidence>
<evidence type="ECO:0000313" key="3">
    <source>
        <dbReference type="EMBL" id="CUI77507.1"/>
    </source>
</evidence>
<dbReference type="AlphaFoldDB" id="A0A0M9I9J4"/>
<evidence type="ECO:0000313" key="2">
    <source>
        <dbReference type="EMBL" id="ANY17831.1"/>
    </source>
</evidence>